<accession>A0A410PTA7</accession>
<evidence type="ECO:0008006" key="3">
    <source>
        <dbReference type="Google" id="ProtNLM"/>
    </source>
</evidence>
<dbReference type="OrthoDB" id="1655097at2"/>
<evidence type="ECO:0000313" key="1">
    <source>
        <dbReference type="EMBL" id="QAT42130.1"/>
    </source>
</evidence>
<keyword evidence="2" id="KW-1185">Reference proteome</keyword>
<dbReference type="AlphaFoldDB" id="A0A410PTA7"/>
<organism evidence="1 2">
    <name type="scientific">Aminipila luticellarii</name>
    <dbReference type="NCBI Taxonomy" id="2507160"/>
    <lineage>
        <taxon>Bacteria</taxon>
        <taxon>Bacillati</taxon>
        <taxon>Bacillota</taxon>
        <taxon>Clostridia</taxon>
        <taxon>Peptostreptococcales</taxon>
        <taxon>Anaerovoracaceae</taxon>
        <taxon>Aminipila</taxon>
    </lineage>
</organism>
<reference evidence="1 2" key="1">
    <citation type="submission" date="2019-01" db="EMBL/GenBank/DDBJ databases">
        <title>Draft genomes of a novel of Aminipila strains.</title>
        <authorList>
            <person name="Ma S."/>
        </authorList>
    </citation>
    <scope>NUCLEOTIDE SEQUENCE [LARGE SCALE GENOMIC DNA]</scope>
    <source>
        <strain evidence="2">JN-39</strain>
    </source>
</reference>
<sequence length="127" mass="14118">MSRRNSSQLFLMEFICVVLFFALCAALCLNAFVKADRISRQGSELNESLILAQSMAETIKAMDAPDHEKIVAAVDQINKEAGSRLIVKVKDQVLLDMLRADISIYEAKDSPEEICSISVHKYLPGEV</sequence>
<dbReference type="Proteomes" id="UP000287601">
    <property type="component" value="Chromosome"/>
</dbReference>
<name>A0A410PTA7_9FIRM</name>
<gene>
    <name evidence="1" type="ORF">EQM06_02170</name>
</gene>
<dbReference type="KEGG" id="amij:EQM06_02170"/>
<proteinExistence type="predicted"/>
<evidence type="ECO:0000313" key="2">
    <source>
        <dbReference type="Proteomes" id="UP000287601"/>
    </source>
</evidence>
<dbReference type="EMBL" id="CP035281">
    <property type="protein sequence ID" value="QAT42130.1"/>
    <property type="molecule type" value="Genomic_DNA"/>
</dbReference>
<protein>
    <recommendedName>
        <fullName evidence="3">TadE-like protein</fullName>
    </recommendedName>
</protein>
<dbReference type="RefSeq" id="WP_128744784.1">
    <property type="nucleotide sequence ID" value="NZ_CP035281.1"/>
</dbReference>